<protein>
    <recommendedName>
        <fullName evidence="3">Tfp pilus assembly protein PilX</fullName>
    </recommendedName>
</protein>
<dbReference type="EMBL" id="UGNV01000001">
    <property type="protein sequence ID" value="STX28264.1"/>
    <property type="molecule type" value="Genomic_DNA"/>
</dbReference>
<reference evidence="1 2" key="1">
    <citation type="submission" date="2018-06" db="EMBL/GenBank/DDBJ databases">
        <authorList>
            <consortium name="Pathogen Informatics"/>
            <person name="Doyle S."/>
        </authorList>
    </citation>
    <scope>NUCLEOTIDE SEQUENCE [LARGE SCALE GENOMIC DNA]</scope>
    <source>
        <strain evidence="1 2">NCTC13315</strain>
    </source>
</reference>
<name>A0A378I755_9GAMM</name>
<evidence type="ECO:0008006" key="3">
    <source>
        <dbReference type="Google" id="ProtNLM"/>
    </source>
</evidence>
<sequence length="172" mass="19686">MKQQGIILLTTVIFLSIIMLLVVAQAQLVALHTKALNYHTKRAYVLQSLEKLAYRLMSEQLTKQQTCCLAKELNPNEVINLLKKQQEGCFISDDKLTYIYLKEYLGQFNCLHSTVNGHIYSTKHWRLTIAALTSPHPFVLQLRFATLAPFSPEICKSTLMISPGILSWRYLT</sequence>
<organism evidence="1 2">
    <name type="scientific">Legionella beliardensis</name>
    <dbReference type="NCBI Taxonomy" id="91822"/>
    <lineage>
        <taxon>Bacteria</taxon>
        <taxon>Pseudomonadati</taxon>
        <taxon>Pseudomonadota</taxon>
        <taxon>Gammaproteobacteria</taxon>
        <taxon>Legionellales</taxon>
        <taxon>Legionellaceae</taxon>
        <taxon>Legionella</taxon>
    </lineage>
</organism>
<dbReference type="AlphaFoldDB" id="A0A378I755"/>
<dbReference type="Proteomes" id="UP000254968">
    <property type="component" value="Unassembled WGS sequence"/>
</dbReference>
<gene>
    <name evidence="1" type="ORF">NCTC13315_00792</name>
</gene>
<accession>A0A378I755</accession>
<evidence type="ECO:0000313" key="2">
    <source>
        <dbReference type="Proteomes" id="UP000254968"/>
    </source>
</evidence>
<keyword evidence="2" id="KW-1185">Reference proteome</keyword>
<evidence type="ECO:0000313" key="1">
    <source>
        <dbReference type="EMBL" id="STX28264.1"/>
    </source>
</evidence>
<proteinExistence type="predicted"/>